<keyword evidence="3" id="KW-1185">Reference proteome</keyword>
<protein>
    <submittedName>
        <fullName evidence="2">WBSCR27 protein</fullName>
    </submittedName>
</protein>
<name>A0A8K0A0H0_BRALA</name>
<dbReference type="InterPro" id="IPR029063">
    <property type="entry name" value="SAM-dependent_MTases_sf"/>
</dbReference>
<accession>A0A8K0A0H0</accession>
<gene>
    <name evidence="2" type="primary">WBSCR27</name>
    <name evidence="2" type="ORF">BLAG_LOCUS19608</name>
</gene>
<proteinExistence type="predicted"/>
<dbReference type="EMBL" id="OV696690">
    <property type="protein sequence ID" value="CAH1265713.1"/>
    <property type="molecule type" value="Genomic_DNA"/>
</dbReference>
<dbReference type="AlphaFoldDB" id="A0A8K0A0H0"/>
<feature type="domain" description="Methyltransferase" evidence="1">
    <location>
        <begin position="69"/>
        <end position="190"/>
    </location>
</feature>
<organism evidence="2 3">
    <name type="scientific">Branchiostoma lanceolatum</name>
    <name type="common">Common lancelet</name>
    <name type="synonym">Amphioxus lanceolatum</name>
    <dbReference type="NCBI Taxonomy" id="7740"/>
    <lineage>
        <taxon>Eukaryota</taxon>
        <taxon>Metazoa</taxon>
        <taxon>Chordata</taxon>
        <taxon>Cephalochordata</taxon>
        <taxon>Leptocardii</taxon>
        <taxon>Amphioxiformes</taxon>
        <taxon>Branchiostomatidae</taxon>
        <taxon>Branchiostoma</taxon>
    </lineage>
</organism>
<evidence type="ECO:0000259" key="1">
    <source>
        <dbReference type="Pfam" id="PF13847"/>
    </source>
</evidence>
<dbReference type="PANTHER" id="PTHR43591">
    <property type="entry name" value="METHYLTRANSFERASE"/>
    <property type="match status" value="1"/>
</dbReference>
<dbReference type="InterPro" id="IPR025714">
    <property type="entry name" value="Methyltranfer_dom"/>
</dbReference>
<dbReference type="PANTHER" id="PTHR43591:SF101">
    <property type="entry name" value="METHYLTRANSFERASE-LIKE PROTEIN 27"/>
    <property type="match status" value="1"/>
</dbReference>
<dbReference type="Gene3D" id="3.40.50.150">
    <property type="entry name" value="Vaccinia Virus protein VP39"/>
    <property type="match status" value="1"/>
</dbReference>
<evidence type="ECO:0000313" key="2">
    <source>
        <dbReference type="EMBL" id="CAH1265713.1"/>
    </source>
</evidence>
<dbReference type="Proteomes" id="UP000838412">
    <property type="component" value="Chromosome 5"/>
</dbReference>
<evidence type="ECO:0000313" key="3">
    <source>
        <dbReference type="Proteomes" id="UP000838412"/>
    </source>
</evidence>
<dbReference type="CDD" id="cd02440">
    <property type="entry name" value="AdoMet_MTases"/>
    <property type="match status" value="1"/>
</dbReference>
<reference evidence="2" key="1">
    <citation type="submission" date="2022-01" db="EMBL/GenBank/DDBJ databases">
        <authorList>
            <person name="Braso-Vives M."/>
        </authorList>
    </citation>
    <scope>NUCLEOTIDE SEQUENCE</scope>
</reference>
<dbReference type="SUPFAM" id="SSF53335">
    <property type="entry name" value="S-adenosyl-L-methionine-dependent methyltransferases"/>
    <property type="match status" value="1"/>
</dbReference>
<sequence length="224" mass="24241">MDRSMPNENANNINPFDKAASVPVDYTGSQAVYSTWAAKYEEDMADMGYHGPRQIVALMHQVLGGVNPSSVRVLDVPAGTGMVGSELQKLGYTNADGLDANPDMLKVAENKHVYQRLIEAKLGTGQLPVAPDTYDAVLLVGAFTQNGTHLPCECLDDLVQITKPDGHIIVGTGSETLQSDVGAALVAKLQDLQERALLSIVDRTTRPGYFRDWEGTFFVCRVTS</sequence>
<dbReference type="OrthoDB" id="3647at2759"/>
<dbReference type="Pfam" id="PF13847">
    <property type="entry name" value="Methyltransf_31"/>
    <property type="match status" value="1"/>
</dbReference>